<name>A0A1H0M466_9CLOT</name>
<keyword evidence="2" id="KW-0812">Transmembrane</keyword>
<keyword evidence="6" id="KW-1185">Reference proteome</keyword>
<evidence type="ECO:0000256" key="4">
    <source>
        <dbReference type="ARBA" id="ARBA00023136"/>
    </source>
</evidence>
<proteinExistence type="predicted"/>
<dbReference type="Proteomes" id="UP000198597">
    <property type="component" value="Unassembled WGS sequence"/>
</dbReference>
<dbReference type="Pfam" id="PF02659">
    <property type="entry name" value="Mntp"/>
    <property type="match status" value="1"/>
</dbReference>
<gene>
    <name evidence="5" type="ORF">SAMN04488529_101317</name>
</gene>
<dbReference type="PANTHER" id="PTHR35529">
    <property type="entry name" value="MANGANESE EFFLUX PUMP MNTP-RELATED"/>
    <property type="match status" value="1"/>
</dbReference>
<reference evidence="5 6" key="1">
    <citation type="submission" date="2016-10" db="EMBL/GenBank/DDBJ databases">
        <authorList>
            <person name="de Groot N.N."/>
        </authorList>
    </citation>
    <scope>NUCLEOTIDE SEQUENCE [LARGE SCALE GENOMIC DNA]</scope>
    <source>
        <strain evidence="5 6">DSM 12272</strain>
    </source>
</reference>
<dbReference type="RefSeq" id="WP_089965137.1">
    <property type="nucleotide sequence ID" value="NZ_FNJM01000001.1"/>
</dbReference>
<sequence length="207" mass="23015">MFASLLLVLSISLDSFVASIAYGTNKIKIPLKSALIIDIVSALVLGFSLAIGSIIKDFIPGNIAVIFSFTILLWLGIYRLFECIFKGYILKRSNSHKPLTFKLFDFKFVMEVYADEIKADFDNSKTLSPKEAFYLSLALSLDSLAVGFGSSLITINLIQVIFFCLITGIISILLGVFIGRKFVEKMNFNLSWLSGVLLIVLAFMRIL</sequence>
<dbReference type="PANTHER" id="PTHR35529:SF2">
    <property type="entry name" value="SPORULATION PROTEIN YTAF-RELATED"/>
    <property type="match status" value="1"/>
</dbReference>
<dbReference type="OrthoDB" id="1650809at2"/>
<dbReference type="STRING" id="94869.SAMN04488529_101317"/>
<evidence type="ECO:0000256" key="2">
    <source>
        <dbReference type="ARBA" id="ARBA00022692"/>
    </source>
</evidence>
<dbReference type="InterPro" id="IPR014205">
    <property type="entry name" value="Spore_YtaF"/>
</dbReference>
<keyword evidence="4" id="KW-0472">Membrane</keyword>
<evidence type="ECO:0000256" key="3">
    <source>
        <dbReference type="ARBA" id="ARBA00022989"/>
    </source>
</evidence>
<evidence type="ECO:0000256" key="1">
    <source>
        <dbReference type="ARBA" id="ARBA00022475"/>
    </source>
</evidence>
<protein>
    <submittedName>
        <fullName evidence="5">Putative sporulation protein YtaF</fullName>
    </submittedName>
</protein>
<keyword evidence="3" id="KW-1133">Transmembrane helix</keyword>
<dbReference type="EMBL" id="FNJM01000001">
    <property type="protein sequence ID" value="SDO75282.1"/>
    <property type="molecule type" value="Genomic_DNA"/>
</dbReference>
<dbReference type="NCBIfam" id="TIGR02840">
    <property type="entry name" value="spore_YtaF"/>
    <property type="match status" value="1"/>
</dbReference>
<evidence type="ECO:0000313" key="5">
    <source>
        <dbReference type="EMBL" id="SDO75282.1"/>
    </source>
</evidence>
<dbReference type="AlphaFoldDB" id="A0A1H0M466"/>
<dbReference type="InterPro" id="IPR003810">
    <property type="entry name" value="Mntp/YtaF"/>
</dbReference>
<organism evidence="5 6">
    <name type="scientific">Clostridium gasigenes</name>
    <dbReference type="NCBI Taxonomy" id="94869"/>
    <lineage>
        <taxon>Bacteria</taxon>
        <taxon>Bacillati</taxon>
        <taxon>Bacillota</taxon>
        <taxon>Clostridia</taxon>
        <taxon>Eubacteriales</taxon>
        <taxon>Clostridiaceae</taxon>
        <taxon>Clostridium</taxon>
    </lineage>
</organism>
<keyword evidence="1" id="KW-1003">Cell membrane</keyword>
<accession>A0A1H0M466</accession>
<evidence type="ECO:0000313" key="6">
    <source>
        <dbReference type="Proteomes" id="UP000198597"/>
    </source>
</evidence>